<evidence type="ECO:0000313" key="3">
    <source>
        <dbReference type="EMBL" id="NVK81926.1"/>
    </source>
</evidence>
<dbReference type="InterPro" id="IPR052016">
    <property type="entry name" value="Bact_Sigma-Reg"/>
</dbReference>
<dbReference type="InterPro" id="IPR036457">
    <property type="entry name" value="PPM-type-like_dom_sf"/>
</dbReference>
<dbReference type="AlphaFoldDB" id="A0A7Y7BB65"/>
<dbReference type="EMBL" id="JABBXF010000100">
    <property type="protein sequence ID" value="NVK81926.1"/>
    <property type="molecule type" value="Genomic_DNA"/>
</dbReference>
<keyword evidence="1" id="KW-0378">Hydrolase</keyword>
<dbReference type="Pfam" id="PF07228">
    <property type="entry name" value="SpoIIE"/>
    <property type="match status" value="1"/>
</dbReference>
<reference evidence="3 4" key="1">
    <citation type="submission" date="2020-04" db="EMBL/GenBank/DDBJ databases">
        <title>Draft Genome Sequence of Streptomyces morookaense DSM 40503, an 8-azaguanine-producing strain.</title>
        <authorList>
            <person name="Qi J."/>
            <person name="Gao J.-M."/>
        </authorList>
    </citation>
    <scope>NUCLEOTIDE SEQUENCE [LARGE SCALE GENOMIC DNA]</scope>
    <source>
        <strain evidence="3 4">DSM 40503</strain>
    </source>
</reference>
<dbReference type="SMART" id="SM00331">
    <property type="entry name" value="PP2C_SIG"/>
    <property type="match status" value="1"/>
</dbReference>
<evidence type="ECO:0000313" key="4">
    <source>
        <dbReference type="Proteomes" id="UP000587462"/>
    </source>
</evidence>
<dbReference type="PANTHER" id="PTHR43156:SF2">
    <property type="entry name" value="STAGE II SPORULATION PROTEIN E"/>
    <property type="match status" value="1"/>
</dbReference>
<dbReference type="GO" id="GO:0016791">
    <property type="term" value="F:phosphatase activity"/>
    <property type="evidence" value="ECO:0007669"/>
    <property type="project" value="TreeGrafter"/>
</dbReference>
<gene>
    <name evidence="3" type="ORF">HG542_30390</name>
</gene>
<organism evidence="3 4">
    <name type="scientific">Streptomyces morookaense</name>
    <name type="common">Streptoverticillium morookaense</name>
    <dbReference type="NCBI Taxonomy" id="1970"/>
    <lineage>
        <taxon>Bacteria</taxon>
        <taxon>Bacillati</taxon>
        <taxon>Actinomycetota</taxon>
        <taxon>Actinomycetes</taxon>
        <taxon>Kitasatosporales</taxon>
        <taxon>Streptomycetaceae</taxon>
        <taxon>Streptomyces</taxon>
    </lineage>
</organism>
<name>A0A7Y7BB65_STRMO</name>
<dbReference type="SUPFAM" id="SSF81606">
    <property type="entry name" value="PP2C-like"/>
    <property type="match status" value="1"/>
</dbReference>
<evidence type="ECO:0000256" key="1">
    <source>
        <dbReference type="ARBA" id="ARBA00022801"/>
    </source>
</evidence>
<evidence type="ECO:0000259" key="2">
    <source>
        <dbReference type="SMART" id="SM00331"/>
    </source>
</evidence>
<dbReference type="Proteomes" id="UP000587462">
    <property type="component" value="Unassembled WGS sequence"/>
</dbReference>
<dbReference type="RefSeq" id="WP_171087154.1">
    <property type="nucleotide sequence ID" value="NZ_BNBU01000003.1"/>
</dbReference>
<dbReference type="Gene3D" id="3.60.40.10">
    <property type="entry name" value="PPM-type phosphatase domain"/>
    <property type="match status" value="1"/>
</dbReference>
<dbReference type="InterPro" id="IPR001932">
    <property type="entry name" value="PPM-type_phosphatase-like_dom"/>
</dbReference>
<sequence length="402" mass="43636">MPDPPHAPAGPDAAVDENRLEELIVEAQTTLPFELPGLANRCATALGLSSALIYLVDLQQRLLIPLDDDSEPLEVDRTSAGWAYRTVSPRVADTDGGLILWVPLVDGSERLGVLAVRTASLDGVRLRRSRILGHLFAMLLTSKRGYSDWLAARTRTTPMGLPAEMLRAFLPSHTVGSNKCVSTAVLEPAYDVAGDAFDHTVVKNVLHTMILDSMGHDLTAGLTTSVAMAAARNARRGGGDLAEVVGSVDQALAQWMPDHFCTGVMCRLDAAAGVLRWVNCGHPPPLLIRAERVLDGALDSPPQPPIGLVGQLAFPTREVHETTLEPHDRVLLYTDGVVEARDAEGAEFGLDQFTDFIIRFSAAGQQPAEVLRLLIHAILEHQRNRLRDDATILLFEWCPKGR</sequence>
<keyword evidence="4" id="KW-1185">Reference proteome</keyword>
<comment type="caution">
    <text evidence="3">The sequence shown here is derived from an EMBL/GenBank/DDBJ whole genome shotgun (WGS) entry which is preliminary data.</text>
</comment>
<proteinExistence type="predicted"/>
<dbReference type="PANTHER" id="PTHR43156">
    <property type="entry name" value="STAGE II SPORULATION PROTEIN E-RELATED"/>
    <property type="match status" value="1"/>
</dbReference>
<feature type="domain" description="PPM-type phosphatase" evidence="2">
    <location>
        <begin position="177"/>
        <end position="397"/>
    </location>
</feature>
<protein>
    <submittedName>
        <fullName evidence="3">Serine/threonine-protein phosphatase</fullName>
    </submittedName>
</protein>
<accession>A0A7Y7BB65</accession>